<proteinExistence type="predicted"/>
<evidence type="ECO:0000313" key="2">
    <source>
        <dbReference type="Proteomes" id="UP000504606"/>
    </source>
</evidence>
<feature type="coiled-coil region" evidence="1">
    <location>
        <begin position="49"/>
        <end position="97"/>
    </location>
</feature>
<organism evidence="2 3">
    <name type="scientific">Frankliniella occidentalis</name>
    <name type="common">Western flower thrips</name>
    <name type="synonym">Euthrips occidentalis</name>
    <dbReference type="NCBI Taxonomy" id="133901"/>
    <lineage>
        <taxon>Eukaryota</taxon>
        <taxon>Metazoa</taxon>
        <taxon>Ecdysozoa</taxon>
        <taxon>Arthropoda</taxon>
        <taxon>Hexapoda</taxon>
        <taxon>Insecta</taxon>
        <taxon>Pterygota</taxon>
        <taxon>Neoptera</taxon>
        <taxon>Paraneoptera</taxon>
        <taxon>Thysanoptera</taxon>
        <taxon>Terebrantia</taxon>
        <taxon>Thripoidea</taxon>
        <taxon>Thripidae</taxon>
        <taxon>Frankliniella</taxon>
    </lineage>
</organism>
<dbReference type="Gene3D" id="3.30.160.570">
    <property type="entry name" value="Ncd80 complex, Spc24 subunit"/>
    <property type="match status" value="1"/>
</dbReference>
<sequence length="200" mass="23074">MELEDLEKLVSSLSFDLPDAPPDQNIRLSAILDLKSEKAKEPKRLENLANKLHSECKIAKDKLAQSEKEKVQLRKDLAKLKEDDASLTKQVNKFKCEIKDTISKINKSHSVGRISDKERATFKQHESELYQYKNLTGIRWNTNVPDNEIEGILTNHRTNFVKAIQLDKSMPLKKIREEVWGVIQESGTRAYDNLKEDEEN</sequence>
<dbReference type="KEGG" id="foc:113201955"/>
<dbReference type="GeneID" id="113201955"/>
<protein>
    <submittedName>
        <fullName evidence="3">Uncharacterized protein LOC113201955</fullName>
    </submittedName>
</protein>
<accession>A0A9C6TSQ4</accession>
<dbReference type="RefSeq" id="XP_052121635.1">
    <property type="nucleotide sequence ID" value="XM_052265675.1"/>
</dbReference>
<evidence type="ECO:0000256" key="1">
    <source>
        <dbReference type="SAM" id="Coils"/>
    </source>
</evidence>
<name>A0A9C6TSQ4_FRAOC</name>
<dbReference type="AlphaFoldDB" id="A0A9C6TSQ4"/>
<keyword evidence="1" id="KW-0175">Coiled coil</keyword>
<evidence type="ECO:0000313" key="3">
    <source>
        <dbReference type="RefSeq" id="XP_052121635.1"/>
    </source>
</evidence>
<gene>
    <name evidence="3" type="primary">LOC113201955</name>
</gene>
<reference evidence="3" key="1">
    <citation type="submission" date="2025-08" db="UniProtKB">
        <authorList>
            <consortium name="RefSeq"/>
        </authorList>
    </citation>
    <scope>IDENTIFICATION</scope>
    <source>
        <tissue evidence="3">Whole organism</tissue>
    </source>
</reference>
<dbReference type="Proteomes" id="UP000504606">
    <property type="component" value="Unplaced"/>
</dbReference>
<keyword evidence="2" id="KW-1185">Reference proteome</keyword>